<dbReference type="Pfam" id="PF03807">
    <property type="entry name" value="F420_oxidored"/>
    <property type="match status" value="1"/>
</dbReference>
<dbReference type="GO" id="GO:0004735">
    <property type="term" value="F:pyrroline-5-carboxylate reductase activity"/>
    <property type="evidence" value="ECO:0007669"/>
    <property type="project" value="TreeGrafter"/>
</dbReference>
<protein>
    <submittedName>
        <fullName evidence="3">DgyrCDS6192</fullName>
    </submittedName>
</protein>
<dbReference type="Proteomes" id="UP000549394">
    <property type="component" value="Unassembled WGS sequence"/>
</dbReference>
<dbReference type="InterPro" id="IPR036291">
    <property type="entry name" value="NAD(P)-bd_dom_sf"/>
</dbReference>
<evidence type="ECO:0000256" key="1">
    <source>
        <dbReference type="ARBA" id="ARBA00005525"/>
    </source>
</evidence>
<dbReference type="SUPFAM" id="SSF51735">
    <property type="entry name" value="NAD(P)-binding Rossmann-fold domains"/>
    <property type="match status" value="1"/>
</dbReference>
<dbReference type="AlphaFoldDB" id="A0A7I8VNZ7"/>
<dbReference type="PANTHER" id="PTHR11645:SF58">
    <property type="entry name" value="NADP-DEPENDENT OXIDOREDUCTASE DOMAIN-CONTAINING PROTEIN 1"/>
    <property type="match status" value="1"/>
</dbReference>
<dbReference type="Gene3D" id="3.40.50.720">
    <property type="entry name" value="NAD(P)-binding Rossmann-like Domain"/>
    <property type="match status" value="1"/>
</dbReference>
<dbReference type="PANTHER" id="PTHR11645">
    <property type="entry name" value="PYRROLINE-5-CARBOXYLATE REDUCTASE"/>
    <property type="match status" value="1"/>
</dbReference>
<dbReference type="GO" id="GO:0055129">
    <property type="term" value="P:L-proline biosynthetic process"/>
    <property type="evidence" value="ECO:0007669"/>
    <property type="project" value="TreeGrafter"/>
</dbReference>
<reference evidence="3 4" key="1">
    <citation type="submission" date="2020-08" db="EMBL/GenBank/DDBJ databases">
        <authorList>
            <person name="Hejnol A."/>
        </authorList>
    </citation>
    <scope>NUCLEOTIDE SEQUENCE [LARGE SCALE GENOMIC DNA]</scope>
</reference>
<dbReference type="OrthoDB" id="195672at2759"/>
<sequence>MALALPLETDVDDDTSLDITANLESLQFESGLSEIEKRYLNIRTRSHALTVYACAQATYFVSILNEARHIVSFMKQEKRRASLKILNDSKFLNALKIGIIGCGRIGSQLASCLLSFGEVSPAELKIATRRPETLSDLEKRGVYCTDQCEEVASSSHLIFLCILPNQLPLVAESIRNKISPHCYIYSLVSATPAKKVQTILNHDLIIHPIYEFHNHTEDISDWNVAKDVLGSFSNMRMLTQTCPTPAGEVGVIKSSEKIMEVFIYSLINMCTQLGVNRNQTVDILNAVVLGNDGKTQVNELITENNIIRAAAINMDETNFPIFNLLDVATRPAVPVTKFLRKSHVQSSIKNRYCLIFDQYLDWKKQLIKQNSNDPAKKFALTFA</sequence>
<keyword evidence="4" id="KW-1185">Reference proteome</keyword>
<name>A0A7I8VNZ7_9ANNE</name>
<comment type="caution">
    <text evidence="3">The sequence shown here is derived from an EMBL/GenBank/DDBJ whole genome shotgun (WGS) entry which is preliminary data.</text>
</comment>
<evidence type="ECO:0000313" key="4">
    <source>
        <dbReference type="Proteomes" id="UP000549394"/>
    </source>
</evidence>
<feature type="domain" description="Pyrroline-5-carboxylate reductase catalytic N-terminal" evidence="2">
    <location>
        <begin position="96"/>
        <end position="180"/>
    </location>
</feature>
<accession>A0A7I8VNZ7</accession>
<gene>
    <name evidence="3" type="ORF">DGYR_LOCUS5952</name>
</gene>
<comment type="similarity">
    <text evidence="1">Belongs to the pyrroline-5-carboxylate reductase family.</text>
</comment>
<evidence type="ECO:0000259" key="2">
    <source>
        <dbReference type="Pfam" id="PF03807"/>
    </source>
</evidence>
<organism evidence="3 4">
    <name type="scientific">Dimorphilus gyrociliatus</name>
    <dbReference type="NCBI Taxonomy" id="2664684"/>
    <lineage>
        <taxon>Eukaryota</taxon>
        <taxon>Metazoa</taxon>
        <taxon>Spiralia</taxon>
        <taxon>Lophotrochozoa</taxon>
        <taxon>Annelida</taxon>
        <taxon>Polychaeta</taxon>
        <taxon>Polychaeta incertae sedis</taxon>
        <taxon>Dinophilidae</taxon>
        <taxon>Dimorphilus</taxon>
    </lineage>
</organism>
<evidence type="ECO:0000313" key="3">
    <source>
        <dbReference type="EMBL" id="CAD5117422.1"/>
    </source>
</evidence>
<dbReference type="InterPro" id="IPR028939">
    <property type="entry name" value="P5C_Rdtase_cat_N"/>
</dbReference>
<dbReference type="EMBL" id="CAJFCJ010000007">
    <property type="protein sequence ID" value="CAD5117422.1"/>
    <property type="molecule type" value="Genomic_DNA"/>
</dbReference>
<proteinExistence type="inferred from homology"/>